<dbReference type="Pfam" id="PF00209">
    <property type="entry name" value="SNF"/>
    <property type="match status" value="2"/>
</dbReference>
<feature type="transmembrane region" description="Helical" evidence="6">
    <location>
        <begin position="378"/>
        <end position="398"/>
    </location>
</feature>
<dbReference type="GO" id="GO:0016020">
    <property type="term" value="C:membrane"/>
    <property type="evidence" value="ECO:0007669"/>
    <property type="project" value="UniProtKB-SubCell"/>
</dbReference>
<evidence type="ECO:0000256" key="3">
    <source>
        <dbReference type="ARBA" id="ARBA00022692"/>
    </source>
</evidence>
<evidence type="ECO:0000313" key="8">
    <source>
        <dbReference type="Proteomes" id="UP000267841"/>
    </source>
</evidence>
<dbReference type="RefSeq" id="WP_121013054.1">
    <property type="nucleotide sequence ID" value="NZ_RCCJ01000001.1"/>
</dbReference>
<dbReference type="InterPro" id="IPR000175">
    <property type="entry name" value="Na/ntran_symport"/>
</dbReference>
<keyword evidence="4 6" id="KW-1133">Transmembrane helix</keyword>
<dbReference type="PRINTS" id="PR00176">
    <property type="entry name" value="NANEUSMPORT"/>
</dbReference>
<dbReference type="EMBL" id="RCCJ01000001">
    <property type="protein sequence ID" value="RLJ71579.1"/>
    <property type="molecule type" value="Genomic_DNA"/>
</dbReference>
<feature type="transmembrane region" description="Helical" evidence="6">
    <location>
        <begin position="43"/>
        <end position="63"/>
    </location>
</feature>
<evidence type="ECO:0000256" key="5">
    <source>
        <dbReference type="ARBA" id="ARBA00023136"/>
    </source>
</evidence>
<feature type="transmembrane region" description="Helical" evidence="6">
    <location>
        <begin position="94"/>
        <end position="113"/>
    </location>
</feature>
<evidence type="ECO:0000313" key="7">
    <source>
        <dbReference type="EMBL" id="RLJ71579.1"/>
    </source>
</evidence>
<keyword evidence="2" id="KW-0813">Transport</keyword>
<dbReference type="InterPro" id="IPR037272">
    <property type="entry name" value="SNS_sf"/>
</dbReference>
<keyword evidence="8" id="KW-1185">Reference proteome</keyword>
<dbReference type="PROSITE" id="PS50267">
    <property type="entry name" value="NA_NEUROTRAN_SYMP_3"/>
    <property type="match status" value="1"/>
</dbReference>
<dbReference type="SUPFAM" id="SSF161070">
    <property type="entry name" value="SNF-like"/>
    <property type="match status" value="1"/>
</dbReference>
<keyword evidence="3 6" id="KW-0812">Transmembrane</keyword>
<feature type="transmembrane region" description="Helical" evidence="6">
    <location>
        <begin position="288"/>
        <end position="313"/>
    </location>
</feature>
<evidence type="ECO:0000256" key="1">
    <source>
        <dbReference type="ARBA" id="ARBA00004141"/>
    </source>
</evidence>
<protein>
    <submittedName>
        <fullName evidence="7">SNF family Na+-dependent transporter</fullName>
    </submittedName>
</protein>
<dbReference type="Proteomes" id="UP000267841">
    <property type="component" value="Unassembled WGS sequence"/>
</dbReference>
<dbReference type="OrthoDB" id="9762833at2"/>
<name>A0A497XU79_9AQUI</name>
<dbReference type="PANTHER" id="PTHR42948">
    <property type="entry name" value="TRANSPORTER"/>
    <property type="match status" value="1"/>
</dbReference>
<dbReference type="NCBIfam" id="NF037979">
    <property type="entry name" value="Na_transp"/>
    <property type="match status" value="1"/>
</dbReference>
<feature type="transmembrane region" description="Helical" evidence="6">
    <location>
        <begin position="242"/>
        <end position="267"/>
    </location>
</feature>
<dbReference type="CDD" id="cd10333">
    <property type="entry name" value="LeuT-like_sbd"/>
    <property type="match status" value="1"/>
</dbReference>
<feature type="transmembrane region" description="Helical" evidence="6">
    <location>
        <begin position="12"/>
        <end position="31"/>
    </location>
</feature>
<keyword evidence="5 6" id="KW-0472">Membrane</keyword>
<sequence>MNRGIERERWATRIGLILAMAGNAVGLGNFLRFPVQAAENGGGAFMIPYIIAFLIIGIPLMWIEWAIGRYGGTQGHGTTPAIFYLLWKNRLSKVVGVFGLWIPLVVIIYYVYIESWTLGFAIKFLLGLVPTLPADGSDPNTYLKPFETFLRSYVGSGEDFITPSVYAYFVFIVTILINILILSRGVSKGIEAFAKVAMPTLFILAVILVVRVFLLDTGVGNALQGLSFLWKPDLSKLTDPGVWIAASGQIFFTLSLGFGAIITYASYVRKDQDITLSGLTAASLNETAEVVLGGSLAIPAAVAFFGVANAVAIAQSGAFNLGFISLPAIFANMPAGTFLGFMWFFLLFFAGLTSSIALMQPLIAFFEDEFGLSRQNSVYITAGVVFFSAHLVIFLNRSLDEMDFWAGTIGVVFFGLLEMVLFMWIFGGQKAWEEMNRGGIIRIPKVYYYVMRYITPVFLLLLLGAWGKEYMPKILSESHWTVWVTRFYLIGLFLFLTLLVFIAERRNPKEVQCE</sequence>
<reference evidence="7 8" key="1">
    <citation type="submission" date="2018-10" db="EMBL/GenBank/DDBJ databases">
        <title>Genomic Encyclopedia of Archaeal and Bacterial Type Strains, Phase II (KMG-II): from individual species to whole genera.</title>
        <authorList>
            <person name="Goeker M."/>
        </authorList>
    </citation>
    <scope>NUCLEOTIDE SEQUENCE [LARGE SCALE GENOMIC DNA]</scope>
    <source>
        <strain evidence="7 8">DSM 16510</strain>
    </source>
</reference>
<organism evidence="7 8">
    <name type="scientific">Hydrogenivirga caldilitoris</name>
    <dbReference type="NCBI Taxonomy" id="246264"/>
    <lineage>
        <taxon>Bacteria</taxon>
        <taxon>Pseudomonadati</taxon>
        <taxon>Aquificota</taxon>
        <taxon>Aquificia</taxon>
        <taxon>Aquificales</taxon>
        <taxon>Aquificaceae</taxon>
        <taxon>Hydrogenivirga</taxon>
    </lineage>
</organism>
<dbReference type="PANTHER" id="PTHR42948:SF1">
    <property type="entry name" value="TRANSPORTER"/>
    <property type="match status" value="1"/>
</dbReference>
<comment type="subcellular location">
    <subcellularLocation>
        <location evidence="1">Membrane</location>
        <topology evidence="1">Multi-pass membrane protein</topology>
    </subcellularLocation>
</comment>
<gene>
    <name evidence="7" type="ORF">BCF55_1885</name>
</gene>
<dbReference type="AlphaFoldDB" id="A0A497XU79"/>
<comment type="caution">
    <text evidence="7">The sequence shown here is derived from an EMBL/GenBank/DDBJ whole genome shotgun (WGS) entry which is preliminary data.</text>
</comment>
<feature type="transmembrane region" description="Helical" evidence="6">
    <location>
        <begin position="193"/>
        <end position="214"/>
    </location>
</feature>
<feature type="transmembrane region" description="Helical" evidence="6">
    <location>
        <begin position="446"/>
        <end position="466"/>
    </location>
</feature>
<evidence type="ECO:0000256" key="6">
    <source>
        <dbReference type="SAM" id="Phobius"/>
    </source>
</evidence>
<accession>A0A497XU79</accession>
<feature type="transmembrane region" description="Helical" evidence="6">
    <location>
        <begin position="486"/>
        <end position="503"/>
    </location>
</feature>
<evidence type="ECO:0000256" key="4">
    <source>
        <dbReference type="ARBA" id="ARBA00022989"/>
    </source>
</evidence>
<feature type="transmembrane region" description="Helical" evidence="6">
    <location>
        <begin position="404"/>
        <end position="426"/>
    </location>
</feature>
<feature type="transmembrane region" description="Helical" evidence="6">
    <location>
        <begin position="160"/>
        <end position="181"/>
    </location>
</feature>
<evidence type="ECO:0000256" key="2">
    <source>
        <dbReference type="ARBA" id="ARBA00022448"/>
    </source>
</evidence>
<proteinExistence type="predicted"/>